<protein>
    <recommendedName>
        <fullName evidence="2">TIP41-like protein</fullName>
    </recommendedName>
</protein>
<sequence>MLICRLCLTKTNDFKHLCDENGEDSEIYHITVKYFDPMMEELVPRLPVDKESVEFHNWKISYEKSHILKSICQKGQDDKCKEDNDEFCELCTYRHALELPHLPDMVFRKNKLTLQHPNGAVLEFLPMDALRSVENGKQPLQVACAQEWKESRPETLVEEKFKPFDWTFTTEYQGTVNKMFRIEKCEQKLNKFKLMQREKILFYHDLTLFEDELHDNGISSCSVKIRVMPSGFFILLRHFLRVDNVLLKMHDTRFHYEIENDYVFKEYTKREATYDELKKVPPPLFTLPNEIEQYMPIKEQMAYKLFFK</sequence>
<evidence type="ECO:0000256" key="1">
    <source>
        <dbReference type="ARBA" id="ARBA00006658"/>
    </source>
</evidence>
<dbReference type="GO" id="GO:0031929">
    <property type="term" value="P:TOR signaling"/>
    <property type="evidence" value="ECO:0007669"/>
    <property type="project" value="TreeGrafter"/>
</dbReference>
<dbReference type="InterPro" id="IPR007303">
    <property type="entry name" value="TIP41-like"/>
</dbReference>
<accession>A0A8U0W2P1</accession>
<gene>
    <name evidence="4" type="primary">LOC119631358</name>
</gene>
<dbReference type="KEGG" id="gfs:119631358"/>
<dbReference type="Gene3D" id="3.40.1800.20">
    <property type="match status" value="1"/>
</dbReference>
<dbReference type="AlphaFoldDB" id="A0A8U0W2P1"/>
<evidence type="ECO:0000313" key="3">
    <source>
        <dbReference type="Proteomes" id="UP000092443"/>
    </source>
</evidence>
<dbReference type="InterPro" id="IPR051330">
    <property type="entry name" value="Phosphatase_reg/MetRdx"/>
</dbReference>
<proteinExistence type="inferred from homology"/>
<evidence type="ECO:0000313" key="4">
    <source>
        <dbReference type="RefSeq" id="XP_037879428.1"/>
    </source>
</evidence>
<name>A0A8U0W2P1_9MUSC</name>
<dbReference type="RefSeq" id="XP_037879428.1">
    <property type="nucleotide sequence ID" value="XM_038023500.1"/>
</dbReference>
<dbReference type="Pfam" id="PF04176">
    <property type="entry name" value="TIP41"/>
    <property type="match status" value="1"/>
</dbReference>
<dbReference type="GO" id="GO:0005829">
    <property type="term" value="C:cytosol"/>
    <property type="evidence" value="ECO:0007669"/>
    <property type="project" value="TreeGrafter"/>
</dbReference>
<dbReference type="PANTHER" id="PTHR21021:SF16">
    <property type="entry name" value="TIP41-LIKE PROTEIN"/>
    <property type="match status" value="1"/>
</dbReference>
<keyword evidence="3" id="KW-1185">Reference proteome</keyword>
<reference evidence="4" key="1">
    <citation type="submission" date="2025-08" db="UniProtKB">
        <authorList>
            <consortium name="RefSeq"/>
        </authorList>
    </citation>
    <scope>IDENTIFICATION</scope>
    <source>
        <tissue evidence="4">Whole body pupa</tissue>
    </source>
</reference>
<organism evidence="3 4">
    <name type="scientific">Glossina fuscipes</name>
    <dbReference type="NCBI Taxonomy" id="7396"/>
    <lineage>
        <taxon>Eukaryota</taxon>
        <taxon>Metazoa</taxon>
        <taxon>Ecdysozoa</taxon>
        <taxon>Arthropoda</taxon>
        <taxon>Hexapoda</taxon>
        <taxon>Insecta</taxon>
        <taxon>Pterygota</taxon>
        <taxon>Neoptera</taxon>
        <taxon>Endopterygota</taxon>
        <taxon>Diptera</taxon>
        <taxon>Brachycera</taxon>
        <taxon>Muscomorpha</taxon>
        <taxon>Hippoboscoidea</taxon>
        <taxon>Glossinidae</taxon>
        <taxon>Glossina</taxon>
    </lineage>
</organism>
<dbReference type="Proteomes" id="UP000092443">
    <property type="component" value="Unplaced"/>
</dbReference>
<comment type="similarity">
    <text evidence="1">Belongs to the TIP41 family.</text>
</comment>
<evidence type="ECO:0000256" key="2">
    <source>
        <dbReference type="ARBA" id="ARBA00018951"/>
    </source>
</evidence>
<dbReference type="GeneID" id="119631358"/>
<dbReference type="PANTHER" id="PTHR21021">
    <property type="entry name" value="GAF/PUTATIVE CYTOSKELETAL PROTEIN"/>
    <property type="match status" value="1"/>
</dbReference>